<keyword evidence="2 8" id="KW-0813">Transport</keyword>
<keyword evidence="3" id="KW-0509">mRNA transport</keyword>
<evidence type="ECO:0000313" key="11">
    <source>
        <dbReference type="Proteomes" id="UP000094527"/>
    </source>
</evidence>
<dbReference type="OrthoDB" id="3098at2759"/>
<dbReference type="GO" id="GO:0006406">
    <property type="term" value="P:mRNA export from nucleus"/>
    <property type="evidence" value="ECO:0007669"/>
    <property type="project" value="TreeGrafter"/>
</dbReference>
<protein>
    <recommendedName>
        <fullName evidence="8">Nuclear pore complex protein</fullName>
    </recommendedName>
</protein>
<keyword evidence="7 8" id="KW-0539">Nucleus</keyword>
<organism evidence="10 11">
    <name type="scientific">Orchesella cincta</name>
    <name type="common">Springtail</name>
    <name type="synonym">Podura cincta</name>
    <dbReference type="NCBI Taxonomy" id="48709"/>
    <lineage>
        <taxon>Eukaryota</taxon>
        <taxon>Metazoa</taxon>
        <taxon>Ecdysozoa</taxon>
        <taxon>Arthropoda</taxon>
        <taxon>Hexapoda</taxon>
        <taxon>Collembola</taxon>
        <taxon>Entomobryomorpha</taxon>
        <taxon>Entomobryoidea</taxon>
        <taxon>Orchesellidae</taxon>
        <taxon>Orchesellinae</taxon>
        <taxon>Orchesella</taxon>
    </lineage>
</organism>
<evidence type="ECO:0000256" key="2">
    <source>
        <dbReference type="ARBA" id="ARBA00022448"/>
    </source>
</evidence>
<dbReference type="PANTHER" id="PTHR13003">
    <property type="entry name" value="NUP107-RELATED"/>
    <property type="match status" value="1"/>
</dbReference>
<evidence type="ECO:0000256" key="8">
    <source>
        <dbReference type="RuleBase" id="RU365072"/>
    </source>
</evidence>
<evidence type="ECO:0000256" key="3">
    <source>
        <dbReference type="ARBA" id="ARBA00022816"/>
    </source>
</evidence>
<dbReference type="OMA" id="FPHIIRF"/>
<dbReference type="GO" id="GO:0000973">
    <property type="term" value="P:post-transcriptional tethering of RNA polymerase II gene DNA at nuclear periphery"/>
    <property type="evidence" value="ECO:0007669"/>
    <property type="project" value="TreeGrafter"/>
</dbReference>
<evidence type="ECO:0000256" key="4">
    <source>
        <dbReference type="ARBA" id="ARBA00022927"/>
    </source>
</evidence>
<feature type="region of interest" description="Disordered" evidence="9">
    <location>
        <begin position="260"/>
        <end position="280"/>
    </location>
</feature>
<dbReference type="GO" id="GO:0031080">
    <property type="term" value="C:nuclear pore outer ring"/>
    <property type="evidence" value="ECO:0007669"/>
    <property type="project" value="TreeGrafter"/>
</dbReference>
<evidence type="ECO:0000256" key="1">
    <source>
        <dbReference type="ARBA" id="ARBA00009510"/>
    </source>
</evidence>
<dbReference type="GO" id="GO:0017056">
    <property type="term" value="F:structural constituent of nuclear pore"/>
    <property type="evidence" value="ECO:0007669"/>
    <property type="project" value="UniProtKB-UniRule"/>
</dbReference>
<evidence type="ECO:0000256" key="5">
    <source>
        <dbReference type="ARBA" id="ARBA00023010"/>
    </source>
</evidence>
<keyword evidence="11" id="KW-1185">Reference proteome</keyword>
<dbReference type="Pfam" id="PF04121">
    <property type="entry name" value="Nup84_Nup100"/>
    <property type="match status" value="1"/>
</dbReference>
<evidence type="ECO:0000313" key="10">
    <source>
        <dbReference type="EMBL" id="ODM91765.1"/>
    </source>
</evidence>
<evidence type="ECO:0000256" key="6">
    <source>
        <dbReference type="ARBA" id="ARBA00023132"/>
    </source>
</evidence>
<comment type="subcellular location">
    <subcellularLocation>
        <location evidence="8">Nucleus</location>
        <location evidence="8">Nuclear pore complex</location>
    </subcellularLocation>
    <subcellularLocation>
        <location evidence="8">Nucleus membrane</location>
    </subcellularLocation>
</comment>
<dbReference type="EMBL" id="LJIJ01001429">
    <property type="protein sequence ID" value="ODM91765.1"/>
    <property type="molecule type" value="Genomic_DNA"/>
</dbReference>
<dbReference type="GO" id="GO:0006606">
    <property type="term" value="P:protein import into nucleus"/>
    <property type="evidence" value="ECO:0007669"/>
    <property type="project" value="TreeGrafter"/>
</dbReference>
<comment type="caution">
    <text evidence="10">The sequence shown here is derived from an EMBL/GenBank/DDBJ whole genome shotgun (WGS) entry which is preliminary data.</text>
</comment>
<evidence type="ECO:0000256" key="7">
    <source>
        <dbReference type="ARBA" id="ARBA00023242"/>
    </source>
</evidence>
<sequence>MYPPAPLLRGELQARYADNSLLHVPSTPYLRRAERSTCVAPGFALLTDPQQVFEDTRSMLASDRRSFYDPEPSMFERTLQLRPKTSLMQGEEEENFIRAMENLHPRFGWTIKAMTDRSEIFEVISQWMTDLNDALHHQKNSETDLSDINVRKLLNLLQKELETWHLIRDLYFERLYLDETTQVDMPFNDIIQDRFCVNEQPYLSVMTESDPSLKEMYRIMAWLEGNFQKNGPPDLSEKNFIYEHTFEAIKRDTLVEKPSSKSMVRHIDPDAPTREGKQLHPLDDEENTKVLRGAYYYIRSGSNEDAINYLYKSGDRVKASALSGYRYTNMNKPDPETGDMVPVGIHYGQEMAAAYRKAAKEYLPKSIRAPRPNPNVEVEGNTKRDLWKWVTWKVCESKKPSKYDRAILGAVCGHRESMLQVCHTWEDKLWTFLRASSDTILETRIRAASVPNVRKALPDAYWAQALTVAECIEKVDAMTTPEPENSAEGLLQMIQKCVMVDKMDDFVGHLQETVLAVLEMYDHPLLNGHVTRFISHLLLFLAIVDLPYSQELIDVCMDKYISVLVDVHLFQEIPYYVQKLSDDRKISNVVRHVKVDKRLSRDEIEQFLQTAHNSELDVLRIGVAVVDKMRDEDDDFSVDNLSWISCCYGIVENSPQVMYEYLKYTLYFSRKYLTLGNIEKVQQLIGQLSPENVGEVIQISEALENTLIREYVCYRLYLVAEGALSLWITAQSQKPPTDEDIMLPMNASVADKTIFEKKKKEQDVIILKWKKAVEYHLDNAIQKFLDILKFPTGWLRDCYDPMDDNEAIHVGAVRRILLRKIVNILLRLVQDKNDNRTMRDFVYVLCDDRRNILRELSPSEIGNVFKVAEQFTRNKVENIMFLPHLDRGVFFFLSTSVRPGYCCENVCFFFPLFGGLIVRSIPVCAYKNFIVLKVVPVTSMSFKNSGSCQSGGFSASALAFSASNSAMSSTLTGFPVSSLATILPCNGH</sequence>
<proteinExistence type="inferred from homology"/>
<keyword evidence="4" id="KW-0653">Protein transport</keyword>
<comment type="function">
    <text evidence="8">Functions as a component of the nuclear pore complex (NPC).</text>
</comment>
<name>A0A1D2MFK1_ORCCI</name>
<gene>
    <name evidence="10" type="ORF">Ocin01_14918</name>
</gene>
<keyword evidence="5 8" id="KW-0811">Translocation</keyword>
<dbReference type="STRING" id="48709.A0A1D2MFK1"/>
<dbReference type="Proteomes" id="UP000094527">
    <property type="component" value="Unassembled WGS sequence"/>
</dbReference>
<keyword evidence="8" id="KW-0472">Membrane</keyword>
<reference evidence="10 11" key="1">
    <citation type="journal article" date="2016" name="Genome Biol. Evol.">
        <title>Gene Family Evolution Reflects Adaptation to Soil Environmental Stressors in the Genome of the Collembolan Orchesella cincta.</title>
        <authorList>
            <person name="Faddeeva-Vakhrusheva A."/>
            <person name="Derks M.F."/>
            <person name="Anvar S.Y."/>
            <person name="Agamennone V."/>
            <person name="Suring W."/>
            <person name="Smit S."/>
            <person name="van Straalen N.M."/>
            <person name="Roelofs D."/>
        </authorList>
    </citation>
    <scope>NUCLEOTIDE SEQUENCE [LARGE SCALE GENOMIC DNA]</scope>
    <source>
        <tissue evidence="10">Mixed pool</tissue>
    </source>
</reference>
<accession>A0A1D2MFK1</accession>
<dbReference type="Gene3D" id="1.20.190.50">
    <property type="match status" value="1"/>
</dbReference>
<dbReference type="GO" id="GO:0031965">
    <property type="term" value="C:nuclear membrane"/>
    <property type="evidence" value="ECO:0007669"/>
    <property type="project" value="UniProtKB-SubCell"/>
</dbReference>
<dbReference type="InterPro" id="IPR007252">
    <property type="entry name" value="Nup84/Nup107"/>
</dbReference>
<comment type="similarity">
    <text evidence="1 8">Belongs to the nucleoporin Nup84/Nup107 family.</text>
</comment>
<dbReference type="PANTHER" id="PTHR13003:SF2">
    <property type="entry name" value="NUCLEAR PORE COMPLEX PROTEIN NUP107"/>
    <property type="match status" value="1"/>
</dbReference>
<dbReference type="AlphaFoldDB" id="A0A1D2MFK1"/>
<dbReference type="Gene3D" id="1.10.3450.20">
    <property type="match status" value="1"/>
</dbReference>
<comment type="subunit">
    <text evidence="8">Part of the nuclear pore complex (NPC).</text>
</comment>
<evidence type="ECO:0000256" key="9">
    <source>
        <dbReference type="SAM" id="MobiDB-lite"/>
    </source>
</evidence>
<keyword evidence="6 8" id="KW-0906">Nuclear pore complex</keyword>